<dbReference type="InParanoid" id="A0A6P8YQY7"/>
<dbReference type="RefSeq" id="XP_034242428.1">
    <property type="nucleotide sequence ID" value="XM_034386537.1"/>
</dbReference>
<dbReference type="KEGG" id="tpal:117645958"/>
<organism evidence="3">
    <name type="scientific">Thrips palmi</name>
    <name type="common">Melon thrips</name>
    <dbReference type="NCBI Taxonomy" id="161013"/>
    <lineage>
        <taxon>Eukaryota</taxon>
        <taxon>Metazoa</taxon>
        <taxon>Ecdysozoa</taxon>
        <taxon>Arthropoda</taxon>
        <taxon>Hexapoda</taxon>
        <taxon>Insecta</taxon>
        <taxon>Pterygota</taxon>
        <taxon>Neoptera</taxon>
        <taxon>Paraneoptera</taxon>
        <taxon>Thysanoptera</taxon>
        <taxon>Terebrantia</taxon>
        <taxon>Thripoidea</taxon>
        <taxon>Thripidae</taxon>
        <taxon>Thrips</taxon>
    </lineage>
</organism>
<dbReference type="GeneID" id="117645958"/>
<keyword evidence="2" id="KW-1185">Reference proteome</keyword>
<accession>A0A6P8YQY7</accession>
<protein>
    <submittedName>
        <fullName evidence="3">Uncharacterized protein LOC117645958</fullName>
    </submittedName>
</protein>
<evidence type="ECO:0000313" key="2">
    <source>
        <dbReference type="Proteomes" id="UP000515158"/>
    </source>
</evidence>
<dbReference type="Proteomes" id="UP000515158">
    <property type="component" value="Unplaced"/>
</dbReference>
<gene>
    <name evidence="3" type="primary">LOC117645958</name>
</gene>
<dbReference type="AlphaFoldDB" id="A0A6P8YQY7"/>
<feature type="compositionally biased region" description="Low complexity" evidence="1">
    <location>
        <begin position="36"/>
        <end position="47"/>
    </location>
</feature>
<evidence type="ECO:0000313" key="3">
    <source>
        <dbReference type="RefSeq" id="XP_034242428.1"/>
    </source>
</evidence>
<evidence type="ECO:0000256" key="1">
    <source>
        <dbReference type="SAM" id="MobiDB-lite"/>
    </source>
</evidence>
<reference evidence="3" key="1">
    <citation type="submission" date="2025-08" db="UniProtKB">
        <authorList>
            <consortium name="RefSeq"/>
        </authorList>
    </citation>
    <scope>IDENTIFICATION</scope>
    <source>
        <tissue evidence="3">Total insect</tissue>
    </source>
</reference>
<proteinExistence type="predicted"/>
<name>A0A6P8YQY7_THRPL</name>
<feature type="region of interest" description="Disordered" evidence="1">
    <location>
        <begin position="31"/>
        <end position="64"/>
    </location>
</feature>
<sequence>MPVGSGLRRLSSRFLDEDEEDAELLLDQVVPGDTSAPQRPAPGAAAPLHGQHLGVGSPLNPLRPTSQISWADGVSEDDDYFASLAASRASGTPRGSASTCF</sequence>